<keyword evidence="7" id="KW-0482">Metalloprotease</keyword>
<dbReference type="InterPro" id="IPR042089">
    <property type="entry name" value="Peptidase_M13_dom_2"/>
</dbReference>
<dbReference type="GO" id="GO:0016485">
    <property type="term" value="P:protein processing"/>
    <property type="evidence" value="ECO:0007669"/>
    <property type="project" value="TreeGrafter"/>
</dbReference>
<dbReference type="Gene3D" id="1.10.1380.10">
    <property type="entry name" value="Neutral endopeptidase , domain2"/>
    <property type="match status" value="1"/>
</dbReference>
<dbReference type="PRINTS" id="PR00786">
    <property type="entry name" value="NEPRILYSIN"/>
</dbReference>
<evidence type="ECO:0000256" key="7">
    <source>
        <dbReference type="ARBA" id="ARBA00023049"/>
    </source>
</evidence>
<dbReference type="AlphaFoldDB" id="A0A9D4PCW7"/>
<accession>A0A9D4PCW7</accession>
<dbReference type="Pfam" id="PF01431">
    <property type="entry name" value="Peptidase_M13"/>
    <property type="match status" value="1"/>
</dbReference>
<evidence type="ECO:0000259" key="9">
    <source>
        <dbReference type="Pfam" id="PF05649"/>
    </source>
</evidence>
<dbReference type="EMBL" id="JABSTV010001255">
    <property type="protein sequence ID" value="KAH7935846.1"/>
    <property type="molecule type" value="Genomic_DNA"/>
</dbReference>
<dbReference type="InterPro" id="IPR024079">
    <property type="entry name" value="MetalloPept_cat_dom_sf"/>
</dbReference>
<keyword evidence="6" id="KW-0862">Zinc</keyword>
<keyword evidence="5" id="KW-0378">Hydrolase</keyword>
<keyword evidence="4" id="KW-0479">Metal-binding</keyword>
<dbReference type="Gene3D" id="3.40.390.10">
    <property type="entry name" value="Collagenase (Catalytic Domain)"/>
    <property type="match status" value="1"/>
</dbReference>
<dbReference type="InterPro" id="IPR008753">
    <property type="entry name" value="Peptidase_M13_N"/>
</dbReference>
<dbReference type="SUPFAM" id="SSF55486">
    <property type="entry name" value="Metalloproteases ('zincins'), catalytic domain"/>
    <property type="match status" value="2"/>
</dbReference>
<evidence type="ECO:0000313" key="11">
    <source>
        <dbReference type="Proteomes" id="UP000821837"/>
    </source>
</evidence>
<organism evidence="10 11">
    <name type="scientific">Rhipicephalus sanguineus</name>
    <name type="common">Brown dog tick</name>
    <name type="synonym">Ixodes sanguineus</name>
    <dbReference type="NCBI Taxonomy" id="34632"/>
    <lineage>
        <taxon>Eukaryota</taxon>
        <taxon>Metazoa</taxon>
        <taxon>Ecdysozoa</taxon>
        <taxon>Arthropoda</taxon>
        <taxon>Chelicerata</taxon>
        <taxon>Arachnida</taxon>
        <taxon>Acari</taxon>
        <taxon>Parasitiformes</taxon>
        <taxon>Ixodida</taxon>
        <taxon>Ixodoidea</taxon>
        <taxon>Ixodidae</taxon>
        <taxon>Rhipicephalinae</taxon>
        <taxon>Rhipicephalus</taxon>
        <taxon>Rhipicephalus</taxon>
    </lineage>
</organism>
<reference evidence="10" key="1">
    <citation type="journal article" date="2020" name="Cell">
        <title>Large-Scale Comparative Analyses of Tick Genomes Elucidate Their Genetic Diversity and Vector Capacities.</title>
        <authorList>
            <consortium name="Tick Genome and Microbiome Consortium (TIGMIC)"/>
            <person name="Jia N."/>
            <person name="Wang J."/>
            <person name="Shi W."/>
            <person name="Du L."/>
            <person name="Sun Y."/>
            <person name="Zhan W."/>
            <person name="Jiang J.F."/>
            <person name="Wang Q."/>
            <person name="Zhang B."/>
            <person name="Ji P."/>
            <person name="Bell-Sakyi L."/>
            <person name="Cui X.M."/>
            <person name="Yuan T.T."/>
            <person name="Jiang B.G."/>
            <person name="Yang W.F."/>
            <person name="Lam T.T."/>
            <person name="Chang Q.C."/>
            <person name="Ding S.J."/>
            <person name="Wang X.J."/>
            <person name="Zhu J.G."/>
            <person name="Ruan X.D."/>
            <person name="Zhao L."/>
            <person name="Wei J.T."/>
            <person name="Ye R.Z."/>
            <person name="Que T.C."/>
            <person name="Du C.H."/>
            <person name="Zhou Y.H."/>
            <person name="Cheng J.X."/>
            <person name="Dai P.F."/>
            <person name="Guo W.B."/>
            <person name="Han X.H."/>
            <person name="Huang E.J."/>
            <person name="Li L.F."/>
            <person name="Wei W."/>
            <person name="Gao Y.C."/>
            <person name="Liu J.Z."/>
            <person name="Shao H.Z."/>
            <person name="Wang X."/>
            <person name="Wang C.C."/>
            <person name="Yang T.C."/>
            <person name="Huo Q.B."/>
            <person name="Li W."/>
            <person name="Chen H.Y."/>
            <person name="Chen S.E."/>
            <person name="Zhou L.G."/>
            <person name="Ni X.B."/>
            <person name="Tian J.H."/>
            <person name="Sheng Y."/>
            <person name="Liu T."/>
            <person name="Pan Y.S."/>
            <person name="Xia L.Y."/>
            <person name="Li J."/>
            <person name="Zhao F."/>
            <person name="Cao W.C."/>
        </authorList>
    </citation>
    <scope>NUCLEOTIDE SEQUENCE</scope>
    <source>
        <strain evidence="10">Rsan-2018</strain>
    </source>
</reference>
<evidence type="ECO:0000259" key="8">
    <source>
        <dbReference type="Pfam" id="PF01431"/>
    </source>
</evidence>
<dbReference type="InterPro" id="IPR000718">
    <property type="entry name" value="Peptidase_M13"/>
</dbReference>
<evidence type="ECO:0000256" key="3">
    <source>
        <dbReference type="ARBA" id="ARBA00022670"/>
    </source>
</evidence>
<feature type="domain" description="Peptidase M13 C-terminal" evidence="8">
    <location>
        <begin position="378"/>
        <end position="581"/>
    </location>
</feature>
<dbReference type="PANTHER" id="PTHR11733:SF133">
    <property type="entry name" value="PHOSPHATE-REGULATING NEUTRAL ENDOPEPTIDASE PHEX"/>
    <property type="match status" value="1"/>
</dbReference>
<evidence type="ECO:0000256" key="4">
    <source>
        <dbReference type="ARBA" id="ARBA00022723"/>
    </source>
</evidence>
<proteinExistence type="inferred from homology"/>
<dbReference type="GO" id="GO:0005886">
    <property type="term" value="C:plasma membrane"/>
    <property type="evidence" value="ECO:0007669"/>
    <property type="project" value="TreeGrafter"/>
</dbReference>
<evidence type="ECO:0000256" key="1">
    <source>
        <dbReference type="ARBA" id="ARBA00001947"/>
    </source>
</evidence>
<gene>
    <name evidence="10" type="ORF">HPB52_014279</name>
</gene>
<protein>
    <submittedName>
        <fullName evidence="10">Uncharacterized protein</fullName>
    </submittedName>
</protein>
<feature type="domain" description="Peptidase M13 N-terminal" evidence="9">
    <location>
        <begin position="231"/>
        <end position="313"/>
    </location>
</feature>
<dbReference type="GO" id="GO:0004222">
    <property type="term" value="F:metalloendopeptidase activity"/>
    <property type="evidence" value="ECO:0007669"/>
    <property type="project" value="InterPro"/>
</dbReference>
<dbReference type="Proteomes" id="UP000821837">
    <property type="component" value="Unassembled WGS sequence"/>
</dbReference>
<dbReference type="CDD" id="cd08662">
    <property type="entry name" value="M13"/>
    <property type="match status" value="1"/>
</dbReference>
<keyword evidence="3" id="KW-0645">Protease</keyword>
<evidence type="ECO:0000256" key="2">
    <source>
        <dbReference type="ARBA" id="ARBA00007357"/>
    </source>
</evidence>
<dbReference type="InterPro" id="IPR018497">
    <property type="entry name" value="Peptidase_M13_C"/>
</dbReference>
<dbReference type="PANTHER" id="PTHR11733">
    <property type="entry name" value="ZINC METALLOPROTEASE FAMILY M13 NEPRILYSIN-RELATED"/>
    <property type="match status" value="1"/>
</dbReference>
<feature type="domain" description="Peptidase M13 N-terminal" evidence="9">
    <location>
        <begin position="87"/>
        <end position="204"/>
    </location>
</feature>
<comment type="caution">
    <text evidence="10">The sequence shown here is derived from an EMBL/GenBank/DDBJ whole genome shotgun (WGS) entry which is preliminary data.</text>
</comment>
<evidence type="ECO:0000256" key="5">
    <source>
        <dbReference type="ARBA" id="ARBA00022801"/>
    </source>
</evidence>
<dbReference type="VEuPathDB" id="VectorBase:RSAN_051439"/>
<evidence type="ECO:0000313" key="10">
    <source>
        <dbReference type="EMBL" id="KAH7935846.1"/>
    </source>
</evidence>
<dbReference type="GO" id="GO:0046872">
    <property type="term" value="F:metal ion binding"/>
    <property type="evidence" value="ECO:0007669"/>
    <property type="project" value="UniProtKB-KW"/>
</dbReference>
<evidence type="ECO:0000256" key="6">
    <source>
        <dbReference type="ARBA" id="ARBA00022833"/>
    </source>
</evidence>
<dbReference type="Pfam" id="PF05649">
    <property type="entry name" value="Peptidase_M13_N"/>
    <property type="match status" value="2"/>
</dbReference>
<keyword evidence="11" id="KW-1185">Reference proteome</keyword>
<reference evidence="10" key="2">
    <citation type="submission" date="2021-09" db="EMBL/GenBank/DDBJ databases">
        <authorList>
            <person name="Jia N."/>
            <person name="Wang J."/>
            <person name="Shi W."/>
            <person name="Du L."/>
            <person name="Sun Y."/>
            <person name="Zhan W."/>
            <person name="Jiang J."/>
            <person name="Wang Q."/>
            <person name="Zhang B."/>
            <person name="Ji P."/>
            <person name="Sakyi L.B."/>
            <person name="Cui X."/>
            <person name="Yuan T."/>
            <person name="Jiang B."/>
            <person name="Yang W."/>
            <person name="Lam T.T.-Y."/>
            <person name="Chang Q."/>
            <person name="Ding S."/>
            <person name="Wang X."/>
            <person name="Zhu J."/>
            <person name="Ruan X."/>
            <person name="Zhao L."/>
            <person name="Wei J."/>
            <person name="Que T."/>
            <person name="Du C."/>
            <person name="Cheng J."/>
            <person name="Dai P."/>
            <person name="Han X."/>
            <person name="Huang E."/>
            <person name="Gao Y."/>
            <person name="Liu J."/>
            <person name="Shao H."/>
            <person name="Ye R."/>
            <person name="Li L."/>
            <person name="Wei W."/>
            <person name="Wang X."/>
            <person name="Wang C."/>
            <person name="Huo Q."/>
            <person name="Li W."/>
            <person name="Guo W."/>
            <person name="Chen H."/>
            <person name="Chen S."/>
            <person name="Zhou L."/>
            <person name="Zhou L."/>
            <person name="Ni X."/>
            <person name="Tian J."/>
            <person name="Zhou Y."/>
            <person name="Sheng Y."/>
            <person name="Liu T."/>
            <person name="Pan Y."/>
            <person name="Xia L."/>
            <person name="Li J."/>
            <person name="Zhao F."/>
            <person name="Cao W."/>
        </authorList>
    </citation>
    <scope>NUCLEOTIDE SEQUENCE</scope>
    <source>
        <strain evidence="10">Rsan-2018</strain>
        <tissue evidence="10">Larvae</tissue>
    </source>
</reference>
<name>A0A9D4PCW7_RHISA</name>
<comment type="similarity">
    <text evidence="2">Belongs to the peptidase M13 family.</text>
</comment>
<sequence>MALGRRRDDADEIAQKQNANIFNCDDSNPFDRTSDRIHRMGYGVDTTNVGIDTVNNEIDIPRAEQFKSASKEFAERGGGHVSRLQLPLLDLLNNEFRMVNITLTENEVVSIFAIPYYSSTTKLLRATHPYTLYNYIGWRTMLQWASYASKSFRDAEQAVRNAAFGYKSETPLWMNCVRLLRTLMLEVVGRLYVMHGSAPHAKNNIWCANSRKKYLEQQIQYNPHSPPKYSDTLFNYAGLRRMLKWAATVSHHFRKASFQLRAVKQGVQVEKPRWQRCVDAVNDDMPEVVGKLYVQSKFSPEAKHELAQMATKIGYPDWLFNETYIEELYKFVPELSVNASYGEMMYALSENHWKQEMLKLRKPYNKDTEWPVSPAVVNAFYSPSGNEMGILQGVFYGQGLPRSINFGAIGTVVGHEMTHGFDDTGSQFDANGALKQWWTNDTRAKFMDKAKCFEDEYGNITDVETNMTLNGKNTVGENIADNGGLRLAFEAYKKLLQAEYKNVDTRLKDLEEFSGEQLFFIANAMVMCSLSRPEYLKEQIQYDPHSPSQYGVNVPLSNLPAFSDTFKCPPYSTMNRRYRCAIW</sequence>
<dbReference type="PROSITE" id="PS51885">
    <property type="entry name" value="NEPRILYSIN"/>
    <property type="match status" value="1"/>
</dbReference>
<comment type="cofactor">
    <cofactor evidence="1">
        <name>Zn(2+)</name>
        <dbReference type="ChEBI" id="CHEBI:29105"/>
    </cofactor>
</comment>
<dbReference type="VEuPathDB" id="VectorBase:RSAN_048459"/>